<keyword evidence="3" id="KW-0489">Methyltransferase</keyword>
<dbReference type="SUPFAM" id="SSF53335">
    <property type="entry name" value="S-adenosyl-L-methionine-dependent methyltransferases"/>
    <property type="match status" value="1"/>
</dbReference>
<organism evidence="3 4">
    <name type="scientific">Granulibacter bethesdensis (strain ATCC BAA-1260 / CGDNIH1)</name>
    <dbReference type="NCBI Taxonomy" id="391165"/>
    <lineage>
        <taxon>Bacteria</taxon>
        <taxon>Pseudomonadati</taxon>
        <taxon>Pseudomonadota</taxon>
        <taxon>Alphaproteobacteria</taxon>
        <taxon>Acetobacterales</taxon>
        <taxon>Acetobacteraceae</taxon>
        <taxon>Granulibacter</taxon>
    </lineage>
</organism>
<feature type="compositionally biased region" description="Low complexity" evidence="1">
    <location>
        <begin position="84"/>
        <end position="95"/>
    </location>
</feature>
<dbReference type="CDD" id="cd02440">
    <property type="entry name" value="AdoMet_MTases"/>
    <property type="match status" value="1"/>
</dbReference>
<gene>
    <name evidence="3" type="ordered locus">GbCGDNIH1_2260</name>
</gene>
<keyword evidence="4" id="KW-1185">Reference proteome</keyword>
<evidence type="ECO:0000256" key="1">
    <source>
        <dbReference type="SAM" id="MobiDB-lite"/>
    </source>
</evidence>
<dbReference type="Proteomes" id="UP000001963">
    <property type="component" value="Chromosome"/>
</dbReference>
<dbReference type="STRING" id="391165.GbCGDNIH1_2260"/>
<dbReference type="InterPro" id="IPR013216">
    <property type="entry name" value="Methyltransf_11"/>
</dbReference>
<dbReference type="InterPro" id="IPR029063">
    <property type="entry name" value="SAM-dependent_MTases_sf"/>
</dbReference>
<sequence length="313" mass="34561">MFCQRSGHWPTGIGQGALTDGSFIIRLRSNRGSGGRHPADGLRAVFLFGLAQLERVAYPHQHFCGLHPERCRLSTSHMKIPQTSAQNASSSSGAAENTRGPQAVPHTSLNADAVRDAYRRWAKVYDSVFGGVSAYGRRRAVEAVNRLTGQQVLEVGVGTGLALPRYHRDKRITGIDLSTDMLALGRERVREQQLANVETLLEMDAEAMSFADNSFDIAVAMFVASVVPHPVQLMAEMRRVVRPGGWLLFVNHFAAEKGPRWWIERAMAPASHALGWHPDFAFEALLSPQDRARAEITPVQPFGIFTLVQLQND</sequence>
<name>Q0BPU4_GRABC</name>
<keyword evidence="3" id="KW-0808">Transferase</keyword>
<dbReference type="PANTHER" id="PTHR42912:SF80">
    <property type="entry name" value="METHYLTRANSFERASE DOMAIN-CONTAINING PROTEIN"/>
    <property type="match status" value="1"/>
</dbReference>
<dbReference type="HOGENOM" id="CLU_037990_7_0_5"/>
<evidence type="ECO:0000313" key="4">
    <source>
        <dbReference type="Proteomes" id="UP000001963"/>
    </source>
</evidence>
<dbReference type="GO" id="GO:0032259">
    <property type="term" value="P:methylation"/>
    <property type="evidence" value="ECO:0007669"/>
    <property type="project" value="UniProtKB-KW"/>
</dbReference>
<feature type="region of interest" description="Disordered" evidence="1">
    <location>
        <begin position="81"/>
        <end position="108"/>
    </location>
</feature>
<dbReference type="Pfam" id="PF08241">
    <property type="entry name" value="Methyltransf_11"/>
    <property type="match status" value="1"/>
</dbReference>
<evidence type="ECO:0000259" key="2">
    <source>
        <dbReference type="Pfam" id="PF08241"/>
    </source>
</evidence>
<dbReference type="GO" id="GO:0004608">
    <property type="term" value="F:phosphatidylethanolamine N-methyltransferase activity"/>
    <property type="evidence" value="ECO:0007669"/>
    <property type="project" value="UniProtKB-EC"/>
</dbReference>
<evidence type="ECO:0000313" key="3">
    <source>
        <dbReference type="EMBL" id="ABI63158.1"/>
    </source>
</evidence>
<dbReference type="EC" id="2.1.1.71" evidence="3"/>
<dbReference type="AlphaFoldDB" id="Q0BPU4"/>
<feature type="domain" description="Methyltransferase type 11" evidence="2">
    <location>
        <begin position="153"/>
        <end position="249"/>
    </location>
</feature>
<reference evidence="3 4" key="1">
    <citation type="journal article" date="2007" name="J. Bacteriol.">
        <title>Genome sequence analysis of the emerging human pathogenic acetic acid bacterium Granulibacter bethesdensis.</title>
        <authorList>
            <person name="Greenberg D.E."/>
            <person name="Porcella S.F."/>
            <person name="Zelazny A.M."/>
            <person name="Virtaneva K."/>
            <person name="Sturdevant D.E."/>
            <person name="Kupko J.J.III."/>
            <person name="Barbian K.D."/>
            <person name="Babar A."/>
            <person name="Dorward D.W."/>
            <person name="Holland S.M."/>
        </authorList>
    </citation>
    <scope>NUCLEOTIDE SEQUENCE [LARGE SCALE GENOMIC DNA]</scope>
    <source>
        <strain evidence="4">ATCC BAA-1260 / CGDNIH1</strain>
    </source>
</reference>
<dbReference type="InterPro" id="IPR050508">
    <property type="entry name" value="Methyltransf_Superfamily"/>
</dbReference>
<dbReference type="PANTHER" id="PTHR42912">
    <property type="entry name" value="METHYLTRANSFERASE"/>
    <property type="match status" value="1"/>
</dbReference>
<dbReference type="Gene3D" id="3.40.50.150">
    <property type="entry name" value="Vaccinia Virus protein VP39"/>
    <property type="match status" value="1"/>
</dbReference>
<protein>
    <submittedName>
        <fullName evidence="3">Phosphatidyl-N-methylethanolamine N-methyltransferase</fullName>
        <ecNumber evidence="3">2.1.1.17</ecNumber>
        <ecNumber evidence="3">2.1.1.71</ecNumber>
    </submittedName>
</protein>
<accession>Q0BPU4</accession>
<proteinExistence type="predicted"/>
<dbReference type="EMBL" id="CP000394">
    <property type="protein sequence ID" value="ABI63158.1"/>
    <property type="molecule type" value="Genomic_DNA"/>
</dbReference>
<dbReference type="GO" id="GO:0000773">
    <property type="term" value="F:phosphatidyl-N-methylethanolamine N-methyltransferase activity"/>
    <property type="evidence" value="ECO:0007669"/>
    <property type="project" value="UniProtKB-EC"/>
</dbReference>
<dbReference type="EC" id="2.1.1.17" evidence="3"/>
<dbReference type="eggNOG" id="COG2226">
    <property type="taxonomic scope" value="Bacteria"/>
</dbReference>
<dbReference type="KEGG" id="gbe:GbCGDNIH1_2260"/>